<dbReference type="GO" id="GO:0005737">
    <property type="term" value="C:cytoplasm"/>
    <property type="evidence" value="ECO:0007669"/>
    <property type="project" value="UniProtKB-SubCell"/>
</dbReference>
<evidence type="ECO:0000256" key="2">
    <source>
        <dbReference type="ARBA" id="ARBA00004906"/>
    </source>
</evidence>
<dbReference type="AlphaFoldDB" id="A0A7J7K8M1"/>
<dbReference type="GO" id="GO:0016567">
    <property type="term" value="P:protein ubiquitination"/>
    <property type="evidence" value="ECO:0007669"/>
    <property type="project" value="UniProtKB-UniRule"/>
</dbReference>
<dbReference type="Gene3D" id="3.30.40.10">
    <property type="entry name" value="Zinc/RING finger domain, C3HC4 (zinc finger)"/>
    <property type="match status" value="1"/>
</dbReference>
<gene>
    <name evidence="11" type="ORF">EB796_007087</name>
</gene>
<dbReference type="GO" id="GO:0061630">
    <property type="term" value="F:ubiquitin protein ligase activity"/>
    <property type="evidence" value="ECO:0007669"/>
    <property type="project" value="UniProtKB-UniRule"/>
</dbReference>
<evidence type="ECO:0000256" key="7">
    <source>
        <dbReference type="ARBA" id="ARBA00022833"/>
    </source>
</evidence>
<comment type="pathway">
    <text evidence="2 9">Protein modification; protein ubiquitination.</text>
</comment>
<dbReference type="Pfam" id="PF18102">
    <property type="entry name" value="DTC"/>
    <property type="match status" value="1"/>
</dbReference>
<dbReference type="Gene3D" id="3.30.390.130">
    <property type="match status" value="1"/>
</dbReference>
<comment type="caution">
    <text evidence="11">The sequence shown here is derived from an EMBL/GenBank/DDBJ whole genome shotgun (WGS) entry which is preliminary data.</text>
</comment>
<comment type="subcellular location">
    <subcellularLocation>
        <location evidence="9">Cytoplasm</location>
    </subcellularLocation>
</comment>
<evidence type="ECO:0000256" key="3">
    <source>
        <dbReference type="ARBA" id="ARBA00009413"/>
    </source>
</evidence>
<dbReference type="InterPro" id="IPR013083">
    <property type="entry name" value="Znf_RING/FYVE/PHD"/>
</dbReference>
<dbReference type="PROSITE" id="PS50089">
    <property type="entry name" value="ZF_RING_2"/>
    <property type="match status" value="1"/>
</dbReference>
<evidence type="ECO:0000313" key="12">
    <source>
        <dbReference type="Proteomes" id="UP000593567"/>
    </source>
</evidence>
<organism evidence="11 12">
    <name type="scientific">Bugula neritina</name>
    <name type="common">Brown bryozoan</name>
    <name type="synonym">Sertularia neritina</name>
    <dbReference type="NCBI Taxonomy" id="10212"/>
    <lineage>
        <taxon>Eukaryota</taxon>
        <taxon>Metazoa</taxon>
        <taxon>Spiralia</taxon>
        <taxon>Lophotrochozoa</taxon>
        <taxon>Bryozoa</taxon>
        <taxon>Gymnolaemata</taxon>
        <taxon>Cheilostomatida</taxon>
        <taxon>Flustrina</taxon>
        <taxon>Buguloidea</taxon>
        <taxon>Bugulidae</taxon>
        <taxon>Bugula</taxon>
    </lineage>
</organism>
<comment type="catalytic activity">
    <reaction evidence="1 9">
        <text>S-ubiquitinyl-[E2 ubiquitin-conjugating enzyme]-L-cysteine + [acceptor protein]-L-lysine = [E2 ubiquitin-conjugating enzyme]-L-cysteine + N(6)-ubiquitinyl-[acceptor protein]-L-lysine.</text>
        <dbReference type="EC" id="2.3.2.27"/>
    </reaction>
</comment>
<keyword evidence="9" id="KW-0963">Cytoplasm</keyword>
<reference evidence="11" key="1">
    <citation type="submission" date="2020-06" db="EMBL/GenBank/DDBJ databases">
        <title>Draft genome of Bugula neritina, a colonial animal packing powerful symbionts and potential medicines.</title>
        <authorList>
            <person name="Rayko M."/>
        </authorList>
    </citation>
    <scope>NUCLEOTIDE SEQUENCE [LARGE SCALE GENOMIC DNA]</scope>
    <source>
        <strain evidence="11">Kwan_BN1</strain>
    </source>
</reference>
<evidence type="ECO:0000256" key="6">
    <source>
        <dbReference type="ARBA" id="ARBA00022771"/>
    </source>
</evidence>
<dbReference type="InterPro" id="IPR017907">
    <property type="entry name" value="Znf_RING_CS"/>
</dbReference>
<dbReference type="SUPFAM" id="SSF57850">
    <property type="entry name" value="RING/U-box"/>
    <property type="match status" value="1"/>
</dbReference>
<dbReference type="Proteomes" id="UP000593567">
    <property type="component" value="Unassembled WGS sequence"/>
</dbReference>
<evidence type="ECO:0000256" key="8">
    <source>
        <dbReference type="PROSITE-ProRule" id="PRU00175"/>
    </source>
</evidence>
<dbReference type="InterPro" id="IPR001841">
    <property type="entry name" value="Znf_RING"/>
</dbReference>
<evidence type="ECO:0000256" key="9">
    <source>
        <dbReference type="RuleBase" id="RU367105"/>
    </source>
</evidence>
<dbReference type="PROSITE" id="PS00518">
    <property type="entry name" value="ZF_RING_1"/>
    <property type="match status" value="1"/>
</dbReference>
<keyword evidence="4 9" id="KW-0808">Transferase</keyword>
<dbReference type="GO" id="GO:0007219">
    <property type="term" value="P:Notch signaling pathway"/>
    <property type="evidence" value="ECO:0007669"/>
    <property type="project" value="InterPro"/>
</dbReference>
<dbReference type="UniPathway" id="UPA00143"/>
<dbReference type="GO" id="GO:0008270">
    <property type="term" value="F:zinc ion binding"/>
    <property type="evidence" value="ECO:0007669"/>
    <property type="project" value="UniProtKB-KW"/>
</dbReference>
<dbReference type="Pfam" id="PF13639">
    <property type="entry name" value="zf-RING_2"/>
    <property type="match status" value="1"/>
</dbReference>
<feature type="domain" description="RING-type" evidence="10">
    <location>
        <begin position="48"/>
        <end position="88"/>
    </location>
</feature>
<dbReference type="InterPro" id="IPR039399">
    <property type="entry name" value="Deltex_C_sf"/>
</dbReference>
<keyword evidence="6 8" id="KW-0863">Zinc-finger</keyword>
<dbReference type="OrthoDB" id="527344at2759"/>
<keyword evidence="7 9" id="KW-0862">Zinc</keyword>
<evidence type="ECO:0000259" key="10">
    <source>
        <dbReference type="PROSITE" id="PS50089"/>
    </source>
</evidence>
<evidence type="ECO:0000313" key="11">
    <source>
        <dbReference type="EMBL" id="KAF6034607.1"/>
    </source>
</evidence>
<dbReference type="EC" id="2.3.2.27" evidence="9"/>
<proteinExistence type="inferred from homology"/>
<keyword evidence="5 9" id="KW-0479">Metal-binding</keyword>
<evidence type="ECO:0000256" key="1">
    <source>
        <dbReference type="ARBA" id="ARBA00000900"/>
    </source>
</evidence>
<comment type="similarity">
    <text evidence="3 9">Belongs to the Deltex family.</text>
</comment>
<name>A0A7J7K8M1_BUGNE</name>
<evidence type="ECO:0000256" key="4">
    <source>
        <dbReference type="ARBA" id="ARBA00022679"/>
    </source>
</evidence>
<dbReference type="SMART" id="SM00184">
    <property type="entry name" value="RING"/>
    <property type="match status" value="1"/>
</dbReference>
<dbReference type="PANTHER" id="PTHR12622">
    <property type="entry name" value="DELTEX-RELATED"/>
    <property type="match status" value="1"/>
</dbReference>
<dbReference type="InterPro" id="IPR039396">
    <property type="entry name" value="Deltex_C"/>
</dbReference>
<dbReference type="EMBL" id="VXIV02001035">
    <property type="protein sequence ID" value="KAF6034607.1"/>
    <property type="molecule type" value="Genomic_DNA"/>
</dbReference>
<accession>A0A7J7K8M1</accession>
<protein>
    <recommendedName>
        <fullName evidence="9">E3 ubiquitin-protein ligase</fullName>
        <ecNumber evidence="9">2.3.2.27</ecNumber>
    </recommendedName>
</protein>
<dbReference type="InterPro" id="IPR039398">
    <property type="entry name" value="Deltex_fam"/>
</dbReference>
<sequence length="188" mass="20319">MLAVDETSTSNSSVDVCCASKDASGGAAEGTSGGAADVTLTGLKDDECPICMDKLDRPQALPCSHKFCKDCLDQVKSTSKSNLCPVCRVPFAVAEEISTWVSELWHHYNNVPNTFRYTGGEYTPLVYRGQRLVFTVGRSITTGNDNTVVWNDIHHKTSMTGGPTSYGYPDPGYLNRVIEDLKAKGITA</sequence>
<keyword evidence="12" id="KW-1185">Reference proteome</keyword>
<evidence type="ECO:0000256" key="5">
    <source>
        <dbReference type="ARBA" id="ARBA00022723"/>
    </source>
</evidence>